<name>A0A0E9XD39_ANGAN</name>
<dbReference type="EMBL" id="GBXM01008231">
    <property type="protein sequence ID" value="JAI00347.1"/>
    <property type="molecule type" value="Transcribed_RNA"/>
</dbReference>
<dbReference type="AlphaFoldDB" id="A0A0E9XD39"/>
<protein>
    <submittedName>
        <fullName evidence="1">Uncharacterized protein</fullName>
    </submittedName>
</protein>
<sequence length="23" mass="2964">MARKRWRWKRSPLSPGAWVFWDF</sequence>
<proteinExistence type="predicted"/>
<reference evidence="1" key="2">
    <citation type="journal article" date="2015" name="Fish Shellfish Immunol.">
        <title>Early steps in the European eel (Anguilla anguilla)-Vibrio vulnificus interaction in the gills: Role of the RtxA13 toxin.</title>
        <authorList>
            <person name="Callol A."/>
            <person name="Pajuelo D."/>
            <person name="Ebbesson L."/>
            <person name="Teles M."/>
            <person name="MacKenzie S."/>
            <person name="Amaro C."/>
        </authorList>
    </citation>
    <scope>NUCLEOTIDE SEQUENCE</scope>
</reference>
<accession>A0A0E9XD39</accession>
<organism evidence="1">
    <name type="scientific">Anguilla anguilla</name>
    <name type="common">European freshwater eel</name>
    <name type="synonym">Muraena anguilla</name>
    <dbReference type="NCBI Taxonomy" id="7936"/>
    <lineage>
        <taxon>Eukaryota</taxon>
        <taxon>Metazoa</taxon>
        <taxon>Chordata</taxon>
        <taxon>Craniata</taxon>
        <taxon>Vertebrata</taxon>
        <taxon>Euteleostomi</taxon>
        <taxon>Actinopterygii</taxon>
        <taxon>Neopterygii</taxon>
        <taxon>Teleostei</taxon>
        <taxon>Anguilliformes</taxon>
        <taxon>Anguillidae</taxon>
        <taxon>Anguilla</taxon>
    </lineage>
</organism>
<reference evidence="1" key="1">
    <citation type="submission" date="2014-11" db="EMBL/GenBank/DDBJ databases">
        <authorList>
            <person name="Amaro Gonzalez C."/>
        </authorList>
    </citation>
    <scope>NUCLEOTIDE SEQUENCE</scope>
</reference>
<evidence type="ECO:0000313" key="1">
    <source>
        <dbReference type="EMBL" id="JAI00347.1"/>
    </source>
</evidence>